<dbReference type="Proteomes" id="UP001162030">
    <property type="component" value="Chromosome"/>
</dbReference>
<name>A0ABM9I0H7_9GAMM</name>
<accession>A0ABM9I0H7</accession>
<sequence>MKRILCLFTPILFFTIPALAQLEGNSDNLCNGELFSIENDNYRIAKVKGKKGEKVFFYAGERADCPENENCRKKSYVIPDDEVIVSRTFGNWACSLYQPKKGYETVGWIAVDKLEFLETKTDVSKNDWLGDWTYFVDRTGDGYRSRIRNTIRIGAGKTDEFLSIKGDANWYGPDDNAHEGELDYEVKPNGNIIKIDDPDDAGHGCKVTMRLVGRFLIAEDNRQCGGLYVSFSGVYQRK</sequence>
<evidence type="ECO:0000313" key="3">
    <source>
        <dbReference type="Proteomes" id="UP001162030"/>
    </source>
</evidence>
<organism evidence="2 3">
    <name type="scientific">Methylocaldum szegediense</name>
    <dbReference type="NCBI Taxonomy" id="73780"/>
    <lineage>
        <taxon>Bacteria</taxon>
        <taxon>Pseudomonadati</taxon>
        <taxon>Pseudomonadota</taxon>
        <taxon>Gammaproteobacteria</taxon>
        <taxon>Methylococcales</taxon>
        <taxon>Methylococcaceae</taxon>
        <taxon>Methylocaldum</taxon>
    </lineage>
</organism>
<evidence type="ECO:0000256" key="1">
    <source>
        <dbReference type="SAM" id="SignalP"/>
    </source>
</evidence>
<keyword evidence="3" id="KW-1185">Reference proteome</keyword>
<protein>
    <submittedName>
        <fullName evidence="2">Uncharacterized protein</fullName>
    </submittedName>
</protein>
<evidence type="ECO:0000313" key="2">
    <source>
        <dbReference type="EMBL" id="CAI8809268.1"/>
    </source>
</evidence>
<feature type="chain" id="PRO_5045788960" evidence="1">
    <location>
        <begin position="21"/>
        <end position="238"/>
    </location>
</feature>
<dbReference type="EMBL" id="OX458333">
    <property type="protein sequence ID" value="CAI8809268.1"/>
    <property type="molecule type" value="Genomic_DNA"/>
</dbReference>
<gene>
    <name evidence="2" type="ORF">MSZNOR_1747</name>
</gene>
<keyword evidence="1" id="KW-0732">Signal</keyword>
<proteinExistence type="predicted"/>
<feature type="signal peptide" evidence="1">
    <location>
        <begin position="1"/>
        <end position="20"/>
    </location>
</feature>
<reference evidence="2 3" key="1">
    <citation type="submission" date="2023-03" db="EMBL/GenBank/DDBJ databases">
        <authorList>
            <person name="Pearce D."/>
        </authorList>
    </citation>
    <scope>NUCLEOTIDE SEQUENCE [LARGE SCALE GENOMIC DNA]</scope>
    <source>
        <strain evidence="2">Msz</strain>
    </source>
</reference>
<dbReference type="RefSeq" id="WP_317963872.1">
    <property type="nucleotide sequence ID" value="NZ_OX458333.1"/>
</dbReference>